<feature type="transmembrane region" description="Helical" evidence="1">
    <location>
        <begin position="14"/>
        <end position="35"/>
    </location>
</feature>
<feature type="non-terminal residue" evidence="2">
    <location>
        <position position="1"/>
    </location>
</feature>
<keyword evidence="1" id="KW-0472">Membrane</keyword>
<name>A0A554J8Y7_9BACT</name>
<organism evidence="2 3">
    <name type="scientific">Candidatus Berkelbacteria bacterium Gr01-1014_85</name>
    <dbReference type="NCBI Taxonomy" id="2017150"/>
    <lineage>
        <taxon>Bacteria</taxon>
        <taxon>Candidatus Berkelbacteria</taxon>
    </lineage>
</organism>
<protein>
    <recommendedName>
        <fullName evidence="4">AI-2E family transporter</fullName>
    </recommendedName>
</protein>
<dbReference type="AlphaFoldDB" id="A0A554J8Y7"/>
<reference evidence="2 3" key="1">
    <citation type="submission" date="2017-08" db="EMBL/GenBank/DDBJ databases">
        <title>Mechanisms for carbon and nitrogen cycling indicate functional differentiation within the Candidate Phyla Radiation.</title>
        <authorList>
            <person name="Danczak R.E."/>
            <person name="Johnston M.D."/>
            <person name="Kenah C."/>
            <person name="Slattery M."/>
            <person name="Wrighton K.C."/>
            <person name="Wilkins M.J."/>
        </authorList>
    </citation>
    <scope>NUCLEOTIDE SEQUENCE [LARGE SCALE GENOMIC DNA]</scope>
    <source>
        <strain evidence="2">Gr01-1014_85</strain>
    </source>
</reference>
<keyword evidence="1" id="KW-0812">Transmembrane</keyword>
<sequence>PVVVILALMIGGKLYGIIGTILAVPLAATLSVLVSEWPKWRQQRRLNS</sequence>
<dbReference type="Proteomes" id="UP000316253">
    <property type="component" value="Unassembled WGS sequence"/>
</dbReference>
<evidence type="ECO:0000313" key="2">
    <source>
        <dbReference type="EMBL" id="TSC64844.1"/>
    </source>
</evidence>
<comment type="caution">
    <text evidence="2">The sequence shown here is derived from an EMBL/GenBank/DDBJ whole genome shotgun (WGS) entry which is preliminary data.</text>
</comment>
<evidence type="ECO:0000313" key="3">
    <source>
        <dbReference type="Proteomes" id="UP000316253"/>
    </source>
</evidence>
<dbReference type="EMBL" id="VMFD01000082">
    <property type="protein sequence ID" value="TSC64844.1"/>
    <property type="molecule type" value="Genomic_DNA"/>
</dbReference>
<proteinExistence type="predicted"/>
<evidence type="ECO:0000256" key="1">
    <source>
        <dbReference type="SAM" id="Phobius"/>
    </source>
</evidence>
<gene>
    <name evidence="2" type="ORF">CEO22_685</name>
</gene>
<evidence type="ECO:0008006" key="4">
    <source>
        <dbReference type="Google" id="ProtNLM"/>
    </source>
</evidence>
<accession>A0A554J8Y7</accession>
<keyword evidence="1" id="KW-1133">Transmembrane helix</keyword>